<evidence type="ECO:0000313" key="1">
    <source>
        <dbReference type="EMBL" id="OQE88425.1"/>
    </source>
</evidence>
<proteinExistence type="predicted"/>
<dbReference type="Proteomes" id="UP000191691">
    <property type="component" value="Unassembled WGS sequence"/>
</dbReference>
<comment type="caution">
    <text evidence="1">The sequence shown here is derived from an EMBL/GenBank/DDBJ whole genome shotgun (WGS) entry which is preliminary data.</text>
</comment>
<keyword evidence="2" id="KW-1185">Reference proteome</keyword>
<dbReference type="AlphaFoldDB" id="A0A1V6YLV6"/>
<organism evidence="1 2">
    <name type="scientific">Penicillium nalgiovense</name>
    <dbReference type="NCBI Taxonomy" id="60175"/>
    <lineage>
        <taxon>Eukaryota</taxon>
        <taxon>Fungi</taxon>
        <taxon>Dikarya</taxon>
        <taxon>Ascomycota</taxon>
        <taxon>Pezizomycotina</taxon>
        <taxon>Eurotiomycetes</taxon>
        <taxon>Eurotiomycetidae</taxon>
        <taxon>Eurotiales</taxon>
        <taxon>Aspergillaceae</taxon>
        <taxon>Penicillium</taxon>
    </lineage>
</organism>
<protein>
    <submittedName>
        <fullName evidence="1">Uncharacterized protein</fullName>
    </submittedName>
</protein>
<dbReference type="STRING" id="60175.A0A1V6YLV6"/>
<accession>A0A1V6YLV6</accession>
<dbReference type="EMBL" id="MOOB01000017">
    <property type="protein sequence ID" value="OQE88425.1"/>
    <property type="molecule type" value="Genomic_DNA"/>
</dbReference>
<evidence type="ECO:0000313" key="2">
    <source>
        <dbReference type="Proteomes" id="UP000191691"/>
    </source>
</evidence>
<sequence>MKDNIEMLNNPKAIPEWDDVPKHRIIRHNYDEISSFHRDLFDKVIRKLLS</sequence>
<reference evidence="2" key="1">
    <citation type="journal article" date="2017" name="Nat. Microbiol.">
        <title>Global analysis of biosynthetic gene clusters reveals vast potential of secondary metabolite production in Penicillium species.</title>
        <authorList>
            <person name="Nielsen J.C."/>
            <person name="Grijseels S."/>
            <person name="Prigent S."/>
            <person name="Ji B."/>
            <person name="Dainat J."/>
            <person name="Nielsen K.F."/>
            <person name="Frisvad J.C."/>
            <person name="Workman M."/>
            <person name="Nielsen J."/>
        </authorList>
    </citation>
    <scope>NUCLEOTIDE SEQUENCE [LARGE SCALE GENOMIC DNA]</scope>
    <source>
        <strain evidence="2">IBT 13039</strain>
    </source>
</reference>
<name>A0A1V6YLV6_PENNA</name>
<gene>
    <name evidence="1" type="ORF">PENNAL_c0017G04662</name>
</gene>